<sequence length="181" mass="20188">VFDQGTCGSCWAFAATGSVEAKSREVEKNAFQELNLSIQELLECDTKTNEGCIGGNPLLAFYYIHKHGLVPWTEYPYIVCKKKQIQNPIATVESWGLLHKNHENLIEYALLYVGPVAVGFNGADPSFINYGSGIFDSVDCDQTANHALQEDGNKINTTETIRYWIARNSWGESWGENGFVK</sequence>
<dbReference type="InterPro" id="IPR039417">
    <property type="entry name" value="Peptidase_C1A_papain-like"/>
</dbReference>
<protein>
    <submittedName>
        <fullName evidence="4">Cysteine proteinase</fullName>
    </submittedName>
</protein>
<proteinExistence type="inferred from homology"/>
<keyword evidence="5" id="KW-1185">Reference proteome</keyword>
<evidence type="ECO:0000313" key="5">
    <source>
        <dbReference type="Proteomes" id="UP000095751"/>
    </source>
</evidence>
<dbReference type="InterPro" id="IPR013128">
    <property type="entry name" value="Peptidase_C1A"/>
</dbReference>
<evidence type="ECO:0000259" key="3">
    <source>
        <dbReference type="SMART" id="SM00645"/>
    </source>
</evidence>
<dbReference type="InterPro" id="IPR038765">
    <property type="entry name" value="Papain-like_cys_pep_sf"/>
</dbReference>
<evidence type="ECO:0000256" key="2">
    <source>
        <dbReference type="ARBA" id="ARBA00023145"/>
    </source>
</evidence>
<dbReference type="InterPro" id="IPR000668">
    <property type="entry name" value="Peptidase_C1A_C"/>
</dbReference>
<keyword evidence="2" id="KW-0865">Zymogen</keyword>
<dbReference type="AlphaFoldDB" id="A0A1E7G047"/>
<evidence type="ECO:0000256" key="1">
    <source>
        <dbReference type="ARBA" id="ARBA00008455"/>
    </source>
</evidence>
<reference evidence="4 5" key="1">
    <citation type="submission" date="2016-09" db="EMBL/GenBank/DDBJ databases">
        <title>Extensive genetic diversity and differential bi-allelic expression allows diatom success in the polar Southern Ocean.</title>
        <authorList>
            <consortium name="DOE Joint Genome Institute"/>
            <person name="Mock T."/>
            <person name="Otillar R.P."/>
            <person name="Strauss J."/>
            <person name="Dupont C."/>
            <person name="Frickenhaus S."/>
            <person name="Maumus F."/>
            <person name="Mcmullan M."/>
            <person name="Sanges R."/>
            <person name="Schmutz J."/>
            <person name="Toseland A."/>
            <person name="Valas R."/>
            <person name="Veluchamy A."/>
            <person name="Ward B.J."/>
            <person name="Allen A."/>
            <person name="Barry K."/>
            <person name="Falciatore A."/>
            <person name="Ferrante M."/>
            <person name="Fortunato A.E."/>
            <person name="Gloeckner G."/>
            <person name="Gruber A."/>
            <person name="Hipkin R."/>
            <person name="Janech M."/>
            <person name="Kroth P."/>
            <person name="Leese F."/>
            <person name="Lindquist E."/>
            <person name="Lyon B.R."/>
            <person name="Martin J."/>
            <person name="Mayer C."/>
            <person name="Parker M."/>
            <person name="Quesneville H."/>
            <person name="Raymond J."/>
            <person name="Uhlig C."/>
            <person name="Valentin K.U."/>
            <person name="Worden A.Z."/>
            <person name="Armbrust E.V."/>
            <person name="Bowler C."/>
            <person name="Green B."/>
            <person name="Moulton V."/>
            <person name="Van Oosterhout C."/>
            <person name="Grigoriev I."/>
        </authorList>
    </citation>
    <scope>NUCLEOTIDE SEQUENCE [LARGE SCALE GENOMIC DNA]</scope>
    <source>
        <strain evidence="4 5">CCMP1102</strain>
    </source>
</reference>
<name>A0A1E7G047_9STRA</name>
<gene>
    <name evidence="4" type="ORF">FRACYDRAFT_162709</name>
</gene>
<evidence type="ECO:0000313" key="4">
    <source>
        <dbReference type="EMBL" id="OEU23483.1"/>
    </source>
</evidence>
<dbReference type="GO" id="GO:0006508">
    <property type="term" value="P:proteolysis"/>
    <property type="evidence" value="ECO:0007669"/>
    <property type="project" value="InterPro"/>
</dbReference>
<feature type="non-terminal residue" evidence="4">
    <location>
        <position position="181"/>
    </location>
</feature>
<dbReference type="KEGG" id="fcy:FRACYDRAFT_162709"/>
<dbReference type="InterPro" id="IPR000169">
    <property type="entry name" value="Pept_cys_AS"/>
</dbReference>
<dbReference type="SUPFAM" id="SSF54001">
    <property type="entry name" value="Cysteine proteinases"/>
    <property type="match status" value="1"/>
</dbReference>
<dbReference type="Pfam" id="PF00112">
    <property type="entry name" value="Peptidase_C1"/>
    <property type="match status" value="1"/>
</dbReference>
<dbReference type="SMART" id="SM00645">
    <property type="entry name" value="Pept_C1"/>
    <property type="match status" value="1"/>
</dbReference>
<dbReference type="PROSITE" id="PS00139">
    <property type="entry name" value="THIOL_PROTEASE_CYS"/>
    <property type="match status" value="1"/>
</dbReference>
<dbReference type="EMBL" id="KV784353">
    <property type="protein sequence ID" value="OEU23483.1"/>
    <property type="molecule type" value="Genomic_DNA"/>
</dbReference>
<dbReference type="InParanoid" id="A0A1E7G047"/>
<dbReference type="Proteomes" id="UP000095751">
    <property type="component" value="Unassembled WGS sequence"/>
</dbReference>
<comment type="similarity">
    <text evidence="1">Belongs to the peptidase C1 family.</text>
</comment>
<dbReference type="CDD" id="cd02248">
    <property type="entry name" value="Peptidase_C1A"/>
    <property type="match status" value="1"/>
</dbReference>
<dbReference type="Gene3D" id="3.90.70.10">
    <property type="entry name" value="Cysteine proteinases"/>
    <property type="match status" value="1"/>
</dbReference>
<dbReference type="PANTHER" id="PTHR12411">
    <property type="entry name" value="CYSTEINE PROTEASE FAMILY C1-RELATED"/>
    <property type="match status" value="1"/>
</dbReference>
<dbReference type="GO" id="GO:0008234">
    <property type="term" value="F:cysteine-type peptidase activity"/>
    <property type="evidence" value="ECO:0007669"/>
    <property type="project" value="InterPro"/>
</dbReference>
<feature type="domain" description="Peptidase C1A papain C-terminal" evidence="3">
    <location>
        <begin position="1"/>
        <end position="181"/>
    </location>
</feature>
<dbReference type="PRINTS" id="PR00705">
    <property type="entry name" value="PAPAIN"/>
</dbReference>
<dbReference type="OrthoDB" id="10253408at2759"/>
<organism evidence="4 5">
    <name type="scientific">Fragilariopsis cylindrus CCMP1102</name>
    <dbReference type="NCBI Taxonomy" id="635003"/>
    <lineage>
        <taxon>Eukaryota</taxon>
        <taxon>Sar</taxon>
        <taxon>Stramenopiles</taxon>
        <taxon>Ochrophyta</taxon>
        <taxon>Bacillariophyta</taxon>
        <taxon>Bacillariophyceae</taxon>
        <taxon>Bacillariophycidae</taxon>
        <taxon>Bacillariales</taxon>
        <taxon>Bacillariaceae</taxon>
        <taxon>Fragilariopsis</taxon>
    </lineage>
</organism>
<feature type="non-terminal residue" evidence="4">
    <location>
        <position position="1"/>
    </location>
</feature>
<accession>A0A1E7G047</accession>